<evidence type="ECO:0008006" key="4">
    <source>
        <dbReference type="Google" id="ProtNLM"/>
    </source>
</evidence>
<feature type="transmembrane region" description="Helical" evidence="1">
    <location>
        <begin position="54"/>
        <end position="75"/>
    </location>
</feature>
<comment type="caution">
    <text evidence="2">The sequence shown here is derived from an EMBL/GenBank/DDBJ whole genome shotgun (WGS) entry which is preliminary data.</text>
</comment>
<keyword evidence="1" id="KW-1133">Transmembrane helix</keyword>
<gene>
    <name evidence="2" type="ORF">QT716_12700</name>
</gene>
<keyword evidence="1" id="KW-0812">Transmembrane</keyword>
<evidence type="ECO:0000313" key="2">
    <source>
        <dbReference type="EMBL" id="MDW0110896.1"/>
    </source>
</evidence>
<proteinExistence type="predicted"/>
<keyword evidence="1" id="KW-0472">Membrane</keyword>
<feature type="transmembrane region" description="Helical" evidence="1">
    <location>
        <begin position="117"/>
        <end position="139"/>
    </location>
</feature>
<sequence>MKQFMQLIGIGLASGAVLAALMQLVYTLTGNQAYVLLYNVDYFPIIHIWQDSTWFGIVFHFAFCVASVIGLFYILKLFGWQYKMWPYVAVYTLGSGILYFLTLLTDQPPAADDGMAWFYWTSSHLVFSLIVAGMITRFVGRSKS</sequence>
<accession>A0ABU4G1R9</accession>
<keyword evidence="3" id="KW-1185">Reference proteome</keyword>
<dbReference type="Proteomes" id="UP001280629">
    <property type="component" value="Unassembled WGS sequence"/>
</dbReference>
<evidence type="ECO:0000256" key="1">
    <source>
        <dbReference type="SAM" id="Phobius"/>
    </source>
</evidence>
<protein>
    <recommendedName>
        <fullName evidence="4">DUF1440 domain-containing protein</fullName>
    </recommendedName>
</protein>
<name>A0ABU4G1R9_9BACL</name>
<organism evidence="2 3">
    <name type="scientific">Sporosarcina aquimarina</name>
    <dbReference type="NCBI Taxonomy" id="114975"/>
    <lineage>
        <taxon>Bacteria</taxon>
        <taxon>Bacillati</taxon>
        <taxon>Bacillota</taxon>
        <taxon>Bacilli</taxon>
        <taxon>Bacillales</taxon>
        <taxon>Caryophanaceae</taxon>
        <taxon>Sporosarcina</taxon>
    </lineage>
</organism>
<dbReference type="EMBL" id="JAUBDH010000008">
    <property type="protein sequence ID" value="MDW0110896.1"/>
    <property type="molecule type" value="Genomic_DNA"/>
</dbReference>
<evidence type="ECO:0000313" key="3">
    <source>
        <dbReference type="Proteomes" id="UP001280629"/>
    </source>
</evidence>
<feature type="transmembrane region" description="Helical" evidence="1">
    <location>
        <begin position="87"/>
        <end position="105"/>
    </location>
</feature>
<reference evidence="2 3" key="1">
    <citation type="submission" date="2023-06" db="EMBL/GenBank/DDBJ databases">
        <title>Sporosarcina sp. nov., isolated from Korean traditional fermented seafood 'Jeotgal'.</title>
        <authorList>
            <person name="Yang A.-I."/>
            <person name="Shin N.-R."/>
        </authorList>
    </citation>
    <scope>NUCLEOTIDE SEQUENCE [LARGE SCALE GENOMIC DNA]</scope>
    <source>
        <strain evidence="2 3">KCTC3840</strain>
    </source>
</reference>